<evidence type="ECO:0000256" key="1">
    <source>
        <dbReference type="SAM" id="MobiDB-lite"/>
    </source>
</evidence>
<organism evidence="2 3">
    <name type="scientific">Hymenobacter defluvii</name>
    <dbReference type="NCBI Taxonomy" id="2054411"/>
    <lineage>
        <taxon>Bacteria</taxon>
        <taxon>Pseudomonadati</taxon>
        <taxon>Bacteroidota</taxon>
        <taxon>Cytophagia</taxon>
        <taxon>Cytophagales</taxon>
        <taxon>Hymenobacteraceae</taxon>
        <taxon>Hymenobacter</taxon>
    </lineage>
</organism>
<comment type="caution">
    <text evidence="2">The sequence shown here is derived from an EMBL/GenBank/DDBJ whole genome shotgun (WGS) entry which is preliminary data.</text>
</comment>
<feature type="compositionally biased region" description="Polar residues" evidence="1">
    <location>
        <begin position="11"/>
        <end position="20"/>
    </location>
</feature>
<protein>
    <submittedName>
        <fullName evidence="2">Uncharacterized protein</fullName>
    </submittedName>
</protein>
<gene>
    <name evidence="2" type="ORF">J4D97_15715</name>
</gene>
<evidence type="ECO:0000313" key="2">
    <source>
        <dbReference type="EMBL" id="MBO3272108.1"/>
    </source>
</evidence>
<name>A0ABS3TFG2_9BACT</name>
<dbReference type="EMBL" id="JAGETX010000009">
    <property type="protein sequence ID" value="MBO3272108.1"/>
    <property type="molecule type" value="Genomic_DNA"/>
</dbReference>
<proteinExistence type="predicted"/>
<accession>A0ABS3TFG2</accession>
<sequence>MGTAASALVKQGNNAPPTVSTKCHRYISPDEDAAQQFLDTKGTISKDKVCLRAALNTP</sequence>
<keyword evidence="3" id="KW-1185">Reference proteome</keyword>
<dbReference type="RefSeq" id="WP_208308376.1">
    <property type="nucleotide sequence ID" value="NZ_JAGETX010000009.1"/>
</dbReference>
<feature type="region of interest" description="Disordered" evidence="1">
    <location>
        <begin position="1"/>
        <end position="20"/>
    </location>
</feature>
<dbReference type="Proteomes" id="UP000670527">
    <property type="component" value="Unassembled WGS sequence"/>
</dbReference>
<evidence type="ECO:0000313" key="3">
    <source>
        <dbReference type="Proteomes" id="UP000670527"/>
    </source>
</evidence>
<reference evidence="2 3" key="1">
    <citation type="submission" date="2021-03" db="EMBL/GenBank/DDBJ databases">
        <authorList>
            <person name="Kim M.K."/>
        </authorList>
    </citation>
    <scope>NUCLEOTIDE SEQUENCE [LARGE SCALE GENOMIC DNA]</scope>
    <source>
        <strain evidence="2 3">BT507</strain>
    </source>
</reference>